<reference evidence="2" key="1">
    <citation type="journal article" date="2022" name="bioRxiv">
        <title>Sequencing and chromosome-scale assembly of the giantPleurodeles waltlgenome.</title>
        <authorList>
            <person name="Brown T."/>
            <person name="Elewa A."/>
            <person name="Iarovenko S."/>
            <person name="Subramanian E."/>
            <person name="Araus A.J."/>
            <person name="Petzold A."/>
            <person name="Susuki M."/>
            <person name="Suzuki K.-i.T."/>
            <person name="Hayashi T."/>
            <person name="Toyoda A."/>
            <person name="Oliveira C."/>
            <person name="Osipova E."/>
            <person name="Leigh N.D."/>
            <person name="Simon A."/>
            <person name="Yun M.H."/>
        </authorList>
    </citation>
    <scope>NUCLEOTIDE SEQUENCE</scope>
    <source>
        <strain evidence="2">20211129_DDA</strain>
        <tissue evidence="2">Liver</tissue>
    </source>
</reference>
<sequence>MAGYRTTYQLGRPKQDIISTCDQGSGRCPLAPRWGSRFPMVVVVGSSLCDWAYAYLPTCLSSLPRLGTLTGSSSGPDGPNERVGRHRGGKDRDYYRDILVLGRELSSLGSVRFGRHLGHAPVTLLVMTTDVLATAL</sequence>
<comment type="caution">
    <text evidence="2">The sequence shown here is derived from an EMBL/GenBank/DDBJ whole genome shotgun (WGS) entry which is preliminary data.</text>
</comment>
<organism evidence="2 3">
    <name type="scientific">Pleurodeles waltl</name>
    <name type="common">Iberian ribbed newt</name>
    <dbReference type="NCBI Taxonomy" id="8319"/>
    <lineage>
        <taxon>Eukaryota</taxon>
        <taxon>Metazoa</taxon>
        <taxon>Chordata</taxon>
        <taxon>Craniata</taxon>
        <taxon>Vertebrata</taxon>
        <taxon>Euteleostomi</taxon>
        <taxon>Amphibia</taxon>
        <taxon>Batrachia</taxon>
        <taxon>Caudata</taxon>
        <taxon>Salamandroidea</taxon>
        <taxon>Salamandridae</taxon>
        <taxon>Pleurodelinae</taxon>
        <taxon>Pleurodeles</taxon>
    </lineage>
</organism>
<dbReference type="Proteomes" id="UP001066276">
    <property type="component" value="Chromosome 4_2"/>
</dbReference>
<keyword evidence="3" id="KW-1185">Reference proteome</keyword>
<dbReference type="EMBL" id="JANPWB010000008">
    <property type="protein sequence ID" value="KAJ1159961.1"/>
    <property type="molecule type" value="Genomic_DNA"/>
</dbReference>
<proteinExistence type="predicted"/>
<accession>A0AAV7S5C7</accession>
<gene>
    <name evidence="2" type="ORF">NDU88_000465</name>
</gene>
<dbReference type="AlphaFoldDB" id="A0AAV7S5C7"/>
<protein>
    <submittedName>
        <fullName evidence="2">Uncharacterized protein</fullName>
    </submittedName>
</protein>
<evidence type="ECO:0000256" key="1">
    <source>
        <dbReference type="SAM" id="MobiDB-lite"/>
    </source>
</evidence>
<feature type="region of interest" description="Disordered" evidence="1">
    <location>
        <begin position="70"/>
        <end position="89"/>
    </location>
</feature>
<name>A0AAV7S5C7_PLEWA</name>
<evidence type="ECO:0000313" key="3">
    <source>
        <dbReference type="Proteomes" id="UP001066276"/>
    </source>
</evidence>
<evidence type="ECO:0000313" key="2">
    <source>
        <dbReference type="EMBL" id="KAJ1159961.1"/>
    </source>
</evidence>